<keyword evidence="2" id="KW-1185">Reference proteome</keyword>
<sequence>MREAHMTGLSKRTTKSAPRLITAASVDAPALHMTDEECRKRFAEFGNNWFELKKKYKSDPETMWQLWAFRKKVVDGTMNELRSIYGFDWDSVGSTNLESDYDITVKTHGKNPATGEVVCDFEIVEMFNDAIMADFGVQPGTLFDTNLYASAPPQQLSPDLTSPVAKAMLKMAEAGQDVGALMKQRRFMSWEAYDNYTQTVTDKIRAMGKSVLAEAALKQFEEADALVQISLFTVLETARELLDGDLKTLANAPEFKARREAAASIAGWVKERMDRIGEGNLLEGQKRMLEAAAEFEHRYPDMHMRTSNYLYVQRLKEARQIEVHAAQLDPAKDTEKLNGLLARRKTLATDAVFFANEAYLSEGPFLHVVKAIQTVLTAAKQLGGAERITYIKEHTAKELAKLSASQCLQSFNEQLGDLLKDLEHYRGEPSQGVGFYRSSKYLERLLDALMLLQVKIPDVEAKVPGTSLATPELKSRISSGLLAARKGQLEFGDDGATLTGDALQRELEAFAVDEVREMFGVVTLQELGRLILSLASSVNAQLRAGSVGESMYVRPGEDVAYFSGITANPDPSDRR</sequence>
<gene>
    <name evidence="1" type="ORF">ACFPT7_16720</name>
</gene>
<name>A0ABW1EL17_9BACT</name>
<accession>A0ABW1EL17</accession>
<comment type="caution">
    <text evidence="1">The sequence shown here is derived from an EMBL/GenBank/DDBJ whole genome shotgun (WGS) entry which is preliminary data.</text>
</comment>
<dbReference type="Proteomes" id="UP001596091">
    <property type="component" value="Unassembled WGS sequence"/>
</dbReference>
<dbReference type="EMBL" id="JBHSPH010000008">
    <property type="protein sequence ID" value="MFC5863950.1"/>
    <property type="molecule type" value="Genomic_DNA"/>
</dbReference>
<proteinExistence type="predicted"/>
<organism evidence="1 2">
    <name type="scientific">Acidicapsa dinghuensis</name>
    <dbReference type="NCBI Taxonomy" id="2218256"/>
    <lineage>
        <taxon>Bacteria</taxon>
        <taxon>Pseudomonadati</taxon>
        <taxon>Acidobacteriota</taxon>
        <taxon>Terriglobia</taxon>
        <taxon>Terriglobales</taxon>
        <taxon>Acidobacteriaceae</taxon>
        <taxon>Acidicapsa</taxon>
    </lineage>
</organism>
<reference evidence="2" key="1">
    <citation type="journal article" date="2019" name="Int. J. Syst. Evol. Microbiol.">
        <title>The Global Catalogue of Microorganisms (GCM) 10K type strain sequencing project: providing services to taxonomists for standard genome sequencing and annotation.</title>
        <authorList>
            <consortium name="The Broad Institute Genomics Platform"/>
            <consortium name="The Broad Institute Genome Sequencing Center for Infectious Disease"/>
            <person name="Wu L."/>
            <person name="Ma J."/>
        </authorList>
    </citation>
    <scope>NUCLEOTIDE SEQUENCE [LARGE SCALE GENOMIC DNA]</scope>
    <source>
        <strain evidence="2">JCM 4087</strain>
    </source>
</reference>
<evidence type="ECO:0000313" key="2">
    <source>
        <dbReference type="Proteomes" id="UP001596091"/>
    </source>
</evidence>
<dbReference type="RefSeq" id="WP_263341185.1">
    <property type="nucleotide sequence ID" value="NZ_JAGSYH010000006.1"/>
</dbReference>
<evidence type="ECO:0000313" key="1">
    <source>
        <dbReference type="EMBL" id="MFC5863950.1"/>
    </source>
</evidence>
<protein>
    <submittedName>
        <fullName evidence="1">Uncharacterized protein</fullName>
    </submittedName>
</protein>